<evidence type="ECO:0000256" key="1">
    <source>
        <dbReference type="SAM" id="SignalP"/>
    </source>
</evidence>
<keyword evidence="3" id="KW-1185">Reference proteome</keyword>
<dbReference type="AlphaFoldDB" id="A0A498HU82"/>
<reference evidence="2 3" key="1">
    <citation type="submission" date="2018-10" db="EMBL/GenBank/DDBJ databases">
        <title>A high-quality apple genome assembly.</title>
        <authorList>
            <person name="Hu J."/>
        </authorList>
    </citation>
    <scope>NUCLEOTIDE SEQUENCE [LARGE SCALE GENOMIC DNA]</scope>
    <source>
        <strain evidence="3">cv. HFTH1</strain>
        <tissue evidence="2">Young leaf</tissue>
    </source>
</reference>
<dbReference type="EMBL" id="RDQH01000341">
    <property type="protein sequence ID" value="RXH73824.1"/>
    <property type="molecule type" value="Genomic_DNA"/>
</dbReference>
<sequence length="101" mass="11272">MAQLRLLCKVISLLSLPFILSLPSPSLSFPYPSSPFCISSNSIAFHLSPHTVKLYLHNPLPIIFPILKSKKHMILFGFCLFCMYESGVRDNEERSSSGVDG</sequence>
<feature type="signal peptide" evidence="1">
    <location>
        <begin position="1"/>
        <end position="28"/>
    </location>
</feature>
<accession>A0A498HU82</accession>
<organism evidence="2 3">
    <name type="scientific">Malus domestica</name>
    <name type="common">Apple</name>
    <name type="synonym">Pyrus malus</name>
    <dbReference type="NCBI Taxonomy" id="3750"/>
    <lineage>
        <taxon>Eukaryota</taxon>
        <taxon>Viridiplantae</taxon>
        <taxon>Streptophyta</taxon>
        <taxon>Embryophyta</taxon>
        <taxon>Tracheophyta</taxon>
        <taxon>Spermatophyta</taxon>
        <taxon>Magnoliopsida</taxon>
        <taxon>eudicotyledons</taxon>
        <taxon>Gunneridae</taxon>
        <taxon>Pentapetalae</taxon>
        <taxon>rosids</taxon>
        <taxon>fabids</taxon>
        <taxon>Rosales</taxon>
        <taxon>Rosaceae</taxon>
        <taxon>Amygdaloideae</taxon>
        <taxon>Maleae</taxon>
        <taxon>Malus</taxon>
    </lineage>
</organism>
<protein>
    <submittedName>
        <fullName evidence="2">Uncharacterized protein</fullName>
    </submittedName>
</protein>
<proteinExistence type="predicted"/>
<name>A0A498HU82_MALDO</name>
<dbReference type="Proteomes" id="UP000290289">
    <property type="component" value="Chromosome 15"/>
</dbReference>
<feature type="chain" id="PRO_5019826788" evidence="1">
    <location>
        <begin position="29"/>
        <end position="101"/>
    </location>
</feature>
<gene>
    <name evidence="2" type="ORF">DVH24_016646</name>
</gene>
<comment type="caution">
    <text evidence="2">The sequence shown here is derived from an EMBL/GenBank/DDBJ whole genome shotgun (WGS) entry which is preliminary data.</text>
</comment>
<evidence type="ECO:0000313" key="3">
    <source>
        <dbReference type="Proteomes" id="UP000290289"/>
    </source>
</evidence>
<evidence type="ECO:0000313" key="2">
    <source>
        <dbReference type="EMBL" id="RXH73824.1"/>
    </source>
</evidence>
<keyword evidence="1" id="KW-0732">Signal</keyword>